<gene>
    <name evidence="2" type="ORF">GLAREA_06562</name>
</gene>
<dbReference type="EMBL" id="KE145357">
    <property type="protein sequence ID" value="EPE33549.1"/>
    <property type="molecule type" value="Genomic_DNA"/>
</dbReference>
<dbReference type="HOGENOM" id="CLU_1272406_0_0_1"/>
<dbReference type="GeneID" id="19465615"/>
<evidence type="ECO:0000256" key="1">
    <source>
        <dbReference type="SAM" id="MobiDB-lite"/>
    </source>
</evidence>
<accession>S3D8S4</accession>
<sequence length="217" mass="24113">MDASPQMRDTSAVPRQRSSHSSTSVDPFSPSAVLMSMHQHHSHTGAARGSYYPSTNSNPYPVTTSMSSYTYPAYTATSSAHVPSHSHGQNQYSSHSEAVYPYSDKDLFRGLREHNISTKTAWTVMPASEGTRVLDLCKSLSVAVEVPSHGSGRSGLSHRAPCYNRETLYDEEWQAHMRDVHGVFFLWPDTWMRRIEVVDLEPYGGDIGGINNLMMEG</sequence>
<organism evidence="2 3">
    <name type="scientific">Glarea lozoyensis (strain ATCC 20868 / MF5171)</name>
    <dbReference type="NCBI Taxonomy" id="1116229"/>
    <lineage>
        <taxon>Eukaryota</taxon>
        <taxon>Fungi</taxon>
        <taxon>Dikarya</taxon>
        <taxon>Ascomycota</taxon>
        <taxon>Pezizomycotina</taxon>
        <taxon>Leotiomycetes</taxon>
        <taxon>Helotiales</taxon>
        <taxon>Helotiaceae</taxon>
        <taxon>Glarea</taxon>
    </lineage>
</organism>
<feature type="region of interest" description="Disordered" evidence="1">
    <location>
        <begin position="1"/>
        <end position="29"/>
    </location>
</feature>
<evidence type="ECO:0000313" key="3">
    <source>
        <dbReference type="Proteomes" id="UP000016922"/>
    </source>
</evidence>
<dbReference type="AlphaFoldDB" id="S3D8S4"/>
<proteinExistence type="predicted"/>
<name>S3D8S4_GLAL2</name>
<protein>
    <submittedName>
        <fullName evidence="2">Uncharacterized protein</fullName>
    </submittedName>
</protein>
<reference evidence="2 3" key="1">
    <citation type="journal article" date="2013" name="BMC Genomics">
        <title>Genomics-driven discovery of the pneumocandin biosynthetic gene cluster in the fungus Glarea lozoyensis.</title>
        <authorList>
            <person name="Chen L."/>
            <person name="Yue Q."/>
            <person name="Zhang X."/>
            <person name="Xiang M."/>
            <person name="Wang C."/>
            <person name="Li S."/>
            <person name="Che Y."/>
            <person name="Ortiz-Lopez F.J."/>
            <person name="Bills G.F."/>
            <person name="Liu X."/>
            <person name="An Z."/>
        </authorList>
    </citation>
    <scope>NUCLEOTIDE SEQUENCE [LARGE SCALE GENOMIC DNA]</scope>
    <source>
        <strain evidence="3">ATCC 20868 / MF5171</strain>
    </source>
</reference>
<dbReference type="RefSeq" id="XP_008078701.1">
    <property type="nucleotide sequence ID" value="XM_008080510.1"/>
</dbReference>
<dbReference type="Proteomes" id="UP000016922">
    <property type="component" value="Unassembled WGS sequence"/>
</dbReference>
<dbReference type="OrthoDB" id="3563175at2759"/>
<dbReference type="KEGG" id="glz:GLAREA_06562"/>
<keyword evidence="3" id="KW-1185">Reference proteome</keyword>
<evidence type="ECO:0000313" key="2">
    <source>
        <dbReference type="EMBL" id="EPE33549.1"/>
    </source>
</evidence>